<comment type="function">
    <text evidence="1">Secondary active transporter that catalyzes the uptake of citrate across the membrane with the concomitant uptake of sodium.</text>
</comment>
<comment type="subcellular location">
    <subcellularLocation>
        <location evidence="1">Cell inner membrane</location>
    </subcellularLocation>
</comment>
<proteinExistence type="inferred from homology"/>
<reference evidence="3" key="1">
    <citation type="journal article" date="2018" name="Genome Biol.">
        <title>SKESA: strategic k-mer extension for scrupulous assemblies.</title>
        <authorList>
            <person name="Souvorov A."/>
            <person name="Agarwala R."/>
            <person name="Lipman D.J."/>
        </authorList>
    </citation>
    <scope>NUCLEOTIDE SEQUENCE</scope>
    <source>
        <strain evidence="3">MA.CK_97/00003274</strain>
    </source>
</reference>
<keyword evidence="1" id="KW-0813">Transport</keyword>
<evidence type="ECO:0000256" key="2">
    <source>
        <dbReference type="SAM" id="Phobius"/>
    </source>
</evidence>
<feature type="transmembrane region" description="Helical" evidence="2">
    <location>
        <begin position="124"/>
        <end position="145"/>
    </location>
</feature>
<sequence length="445" mass="47074">MAPTKQRSLTMQSDVQTNAGVEKPTFWSIKIGPLPLPLYLILAAIVLAASVFGKLPADMLGGIAVMMVIGMLLGDIGMRVPILRDIGGPAILSIFIPSILVFYNLLNPAAVAAIRSFTKTSNFLYFYIACLVSGSILGMVRAVLVQGFLRMFVPLIVGTIASCIAGVAIGSLTGIGAYHSLFFVVIPVLSGGIGEGILPLSVAYSEILSQSPDKFIGMLVPAAMLGNLFAIMSVGYLRHLGVKKPHLTGNGMLIRSGDIDLSARNENQPIDIGLMGAGLIIACCFYLFGMLANHFIPIPAPIIMILSAALVKTSGIMPRQMELGAYQLYRFVTQNLTWALLVGVGVLYTPWNEVVAAITPAYIATVAATVLAMIASGFFIGRYLNMYPIEAAMVTGCHSGLGGTGDVAILSAGNRMELMPFAQIVTRLGGVCVVVLATILMRVIS</sequence>
<organism evidence="3">
    <name type="scientific">Salmonella enterica</name>
    <name type="common">Salmonella choleraesuis</name>
    <dbReference type="NCBI Taxonomy" id="28901"/>
    <lineage>
        <taxon>Bacteria</taxon>
        <taxon>Pseudomonadati</taxon>
        <taxon>Pseudomonadota</taxon>
        <taxon>Gammaproteobacteria</taxon>
        <taxon>Enterobacterales</taxon>
        <taxon>Enterobacteriaceae</taxon>
        <taxon>Salmonella</taxon>
    </lineage>
</organism>
<feature type="transmembrane region" description="Helical" evidence="2">
    <location>
        <begin position="354"/>
        <end position="380"/>
    </location>
</feature>
<dbReference type="GO" id="GO:0015293">
    <property type="term" value="F:symporter activity"/>
    <property type="evidence" value="ECO:0007669"/>
    <property type="project" value="UniProtKB-UniRule"/>
</dbReference>
<feature type="transmembrane region" description="Helical" evidence="2">
    <location>
        <begin position="60"/>
        <end position="78"/>
    </location>
</feature>
<gene>
    <name evidence="3" type="ORF">G8R56_005216</name>
</gene>
<dbReference type="Pfam" id="PF03390">
    <property type="entry name" value="2HCT"/>
    <property type="match status" value="1"/>
</dbReference>
<evidence type="ECO:0000313" key="3">
    <source>
        <dbReference type="EMBL" id="HAG1966914.1"/>
    </source>
</evidence>
<comment type="caution">
    <text evidence="3">The sequence shown here is derived from an EMBL/GenBank/DDBJ whole genome shotgun (WGS) entry which is preliminary data.</text>
</comment>
<accession>A0A759MD07</accession>
<feature type="transmembrane region" description="Helical" evidence="2">
    <location>
        <begin position="298"/>
        <end position="316"/>
    </location>
</feature>
<dbReference type="GO" id="GO:0008514">
    <property type="term" value="F:organic anion transmembrane transporter activity"/>
    <property type="evidence" value="ECO:0007669"/>
    <property type="project" value="InterPro"/>
</dbReference>
<keyword evidence="2" id="KW-1133">Transmembrane helix</keyword>
<feature type="transmembrane region" description="Helical" evidence="2">
    <location>
        <begin position="181"/>
        <end position="203"/>
    </location>
</feature>
<name>A0A759MD07_SALER</name>
<keyword evidence="2" id="KW-0812">Transmembrane</keyword>
<keyword evidence="1" id="KW-0769">Symport</keyword>
<dbReference type="PANTHER" id="PTHR40033:SF1">
    <property type="entry name" value="CITRATE-SODIUM SYMPORTER"/>
    <property type="match status" value="1"/>
</dbReference>
<dbReference type="AlphaFoldDB" id="A0A759MD07"/>
<feature type="transmembrane region" description="Helical" evidence="2">
    <location>
        <begin position="424"/>
        <end position="444"/>
    </location>
</feature>
<comment type="similarity">
    <text evidence="1">Belongs to the 2-hydroxycarboxylate transporter (2-HCT) (TC 2.A.24) family.</text>
</comment>
<feature type="transmembrane region" description="Helical" evidence="2">
    <location>
        <begin position="151"/>
        <end position="169"/>
    </location>
</feature>
<keyword evidence="1" id="KW-0997">Cell inner membrane</keyword>
<keyword evidence="1" id="KW-1003">Cell membrane</keyword>
<reference evidence="3" key="2">
    <citation type="submission" date="2020-02" db="EMBL/GenBank/DDBJ databases">
        <authorList>
            <consortium name="NCBI Pathogen Detection Project"/>
        </authorList>
    </citation>
    <scope>NUCLEOTIDE SEQUENCE</scope>
    <source>
        <strain evidence="3">MA.CK_97/00003274</strain>
    </source>
</reference>
<dbReference type="PIRSF" id="PIRSF005348">
    <property type="entry name" value="YxkH"/>
    <property type="match status" value="1"/>
</dbReference>
<feature type="transmembrane region" description="Helical" evidence="2">
    <location>
        <begin position="90"/>
        <end position="112"/>
    </location>
</feature>
<protein>
    <recommendedName>
        <fullName evidence="1">Citrate-sodium symporter</fullName>
    </recommendedName>
</protein>
<feature type="transmembrane region" description="Helical" evidence="2">
    <location>
        <begin position="215"/>
        <end position="237"/>
    </location>
</feature>
<feature type="transmembrane region" description="Helical" evidence="2">
    <location>
        <begin position="328"/>
        <end position="348"/>
    </location>
</feature>
<evidence type="ECO:0000256" key="1">
    <source>
        <dbReference type="PIRNR" id="PIRNR005348"/>
    </source>
</evidence>
<feature type="transmembrane region" description="Helical" evidence="2">
    <location>
        <begin position="36"/>
        <end position="53"/>
    </location>
</feature>
<dbReference type="InterPro" id="IPR004679">
    <property type="entry name" value="2-OHcarboxylate_transport"/>
</dbReference>
<dbReference type="EMBL" id="DAAXPA010000025">
    <property type="protein sequence ID" value="HAG1966914.1"/>
    <property type="molecule type" value="Genomic_DNA"/>
</dbReference>
<keyword evidence="1 2" id="KW-0472">Membrane</keyword>
<keyword evidence="1" id="KW-0163">Citrate utilization</keyword>
<feature type="transmembrane region" description="Helical" evidence="2">
    <location>
        <begin position="272"/>
        <end position="292"/>
    </location>
</feature>
<dbReference type="GO" id="GO:0006101">
    <property type="term" value="P:citrate metabolic process"/>
    <property type="evidence" value="ECO:0007669"/>
    <property type="project" value="UniProtKB-UniRule"/>
</dbReference>
<dbReference type="GO" id="GO:0005886">
    <property type="term" value="C:plasma membrane"/>
    <property type="evidence" value="ECO:0007669"/>
    <property type="project" value="UniProtKB-SubCell"/>
</dbReference>
<dbReference type="PANTHER" id="PTHR40033">
    <property type="entry name" value="NA(+)-MALATE SYMPORTER"/>
    <property type="match status" value="1"/>
</dbReference>